<reference evidence="1 2" key="1">
    <citation type="submission" date="2023-02" db="EMBL/GenBank/DDBJ databases">
        <title>Genome sequence of Shewanella metallivivens ER-Te-42B-Light, sp. nov., enriched from sulfide tube worms (Riftia pachyptila) isolated from Explorer Ridge in the Pacific Ocean.</title>
        <authorList>
            <person name="Maltman C."/>
            <person name="Kuzyk S.B."/>
            <person name="Kyndt J.A."/>
            <person name="Yurkov V."/>
        </authorList>
    </citation>
    <scope>NUCLEOTIDE SEQUENCE [LARGE SCALE GENOMIC DNA]</scope>
    <source>
        <strain evidence="1 2">ER-Te-42B-Light</strain>
    </source>
</reference>
<dbReference type="Proteomes" id="UP001213691">
    <property type="component" value="Unassembled WGS sequence"/>
</dbReference>
<evidence type="ECO:0000313" key="2">
    <source>
        <dbReference type="Proteomes" id="UP001213691"/>
    </source>
</evidence>
<name>A0ABT5TL63_9GAMM</name>
<proteinExistence type="predicted"/>
<organism evidence="1 2">
    <name type="scientific">Shewanella metallivivens</name>
    <dbReference type="NCBI Taxonomy" id="2872342"/>
    <lineage>
        <taxon>Bacteria</taxon>
        <taxon>Pseudomonadati</taxon>
        <taxon>Pseudomonadota</taxon>
        <taxon>Gammaproteobacteria</taxon>
        <taxon>Alteromonadales</taxon>
        <taxon>Shewanellaceae</taxon>
        <taxon>Shewanella</taxon>
    </lineage>
</organism>
<dbReference type="RefSeq" id="WP_274408463.1">
    <property type="nucleotide sequence ID" value="NZ_JAQQPZ010000006.1"/>
</dbReference>
<accession>A0ABT5TL63</accession>
<keyword evidence="2" id="KW-1185">Reference proteome</keyword>
<gene>
    <name evidence="1" type="ORF">PQR79_09500</name>
</gene>
<comment type="caution">
    <text evidence="1">The sequence shown here is derived from an EMBL/GenBank/DDBJ whole genome shotgun (WGS) entry which is preliminary data.</text>
</comment>
<protein>
    <submittedName>
        <fullName evidence="1">Uncharacterized protein</fullName>
    </submittedName>
</protein>
<dbReference type="EMBL" id="JAQQPZ010000006">
    <property type="protein sequence ID" value="MDD8059337.1"/>
    <property type="molecule type" value="Genomic_DNA"/>
</dbReference>
<evidence type="ECO:0000313" key="1">
    <source>
        <dbReference type="EMBL" id="MDD8059337.1"/>
    </source>
</evidence>
<sequence>MAIADAFTNNEHVSIELLCHQDCPTAFTENLNSKVKVTHHFTTDFYQYFYQLPSYQELQQYCSRLALEYISAIRLCLSTNKKEQKIVFWCHTLNWQHAKALALALDVLKQNHGAEYVAKTTIIVGLMYSPLDSTQSIKRKMHYELAFRHLTKHDSVKFFAVDYELQKQYSSLLDINIDIQPCLLVGENQKNNHNSNQQINVYNSGVITADNVEDKSDNNKVTIILYTGDAKLNKGFSELPNITDILLANASNCQFVIQYSITNNSKILRETDIKLKSLAGEHSDLTVINQFLEHHELIKLFKASDAVLFNYDATVYQHQSSGVLWLAAYHQLDVINMSENWISREAKRLNLTHFYCNSIIELNKTLVNIRPKNLKVTKVVNPKEPVGEKNNTYSDKLFVALTEWFNNIVD</sequence>